<feature type="region of interest" description="Disordered" evidence="1">
    <location>
        <begin position="123"/>
        <end position="159"/>
    </location>
</feature>
<accession>A0A7I8VKI6</accession>
<keyword evidence="2" id="KW-0472">Membrane</keyword>
<dbReference type="Proteomes" id="UP000549394">
    <property type="component" value="Unassembled WGS sequence"/>
</dbReference>
<feature type="region of interest" description="Disordered" evidence="1">
    <location>
        <begin position="172"/>
        <end position="197"/>
    </location>
</feature>
<feature type="compositionally biased region" description="Basic and acidic residues" evidence="1">
    <location>
        <begin position="181"/>
        <end position="192"/>
    </location>
</feature>
<keyword evidence="2" id="KW-1133">Transmembrane helix</keyword>
<evidence type="ECO:0000313" key="4">
    <source>
        <dbReference type="Proteomes" id="UP000549394"/>
    </source>
</evidence>
<evidence type="ECO:0000256" key="1">
    <source>
        <dbReference type="SAM" id="MobiDB-lite"/>
    </source>
</evidence>
<reference evidence="3 4" key="1">
    <citation type="submission" date="2020-08" db="EMBL/GenBank/DDBJ databases">
        <authorList>
            <person name="Hejnol A."/>
        </authorList>
    </citation>
    <scope>NUCLEOTIDE SEQUENCE [LARGE SCALE GENOMIC DNA]</scope>
</reference>
<proteinExistence type="predicted"/>
<sequence length="367" mass="41220">MRHIKDPLTGRCVICDKGGVHQTSSPDAKWNQARKVIYVNGMRPNTGQSRAASPTVRHIHEAAPQPRDVTIVHHDSPRRPEVTHIHRSPSPRSRTIIHRAPDEMSDVSARQVKPRIIKETHIHEKSRAASPPPRYTRTIRHRDVSPEPGCCGKSKPKNRTIYHKNGQNVEHIHRNGSYDSKTTHIHEGERGTSKSYYNRGGSPDSKCGKRQCCAVLLTLLFLLLLAGLILGLYFGIKAAKDKEERNDPANRYPGGYYVDGVYVYPVTRRPSRPYFVLGKDQPCNPFNNGTDATTAVPNCAETTTRVVLANFTLEPLPSFRPVYLNSGHNISPLSAMLYLSVVLFVQFTKMTSFFSCFGQKGEGQYRK</sequence>
<feature type="transmembrane region" description="Helical" evidence="2">
    <location>
        <begin position="214"/>
        <end position="236"/>
    </location>
</feature>
<comment type="caution">
    <text evidence="3">The sequence shown here is derived from an EMBL/GenBank/DDBJ whole genome shotgun (WGS) entry which is preliminary data.</text>
</comment>
<evidence type="ECO:0000313" key="3">
    <source>
        <dbReference type="EMBL" id="CAD5116749.1"/>
    </source>
</evidence>
<keyword evidence="2" id="KW-0812">Transmembrane</keyword>
<dbReference type="AlphaFoldDB" id="A0A7I8VKI6"/>
<protein>
    <submittedName>
        <fullName evidence="3">DgyrCDS5604</fullName>
    </submittedName>
</protein>
<evidence type="ECO:0000256" key="2">
    <source>
        <dbReference type="SAM" id="Phobius"/>
    </source>
</evidence>
<dbReference type="EMBL" id="CAJFCJ010000006">
    <property type="protein sequence ID" value="CAD5116749.1"/>
    <property type="molecule type" value="Genomic_DNA"/>
</dbReference>
<name>A0A7I8VKI6_9ANNE</name>
<organism evidence="3 4">
    <name type="scientific">Dimorphilus gyrociliatus</name>
    <dbReference type="NCBI Taxonomy" id="2664684"/>
    <lineage>
        <taxon>Eukaryota</taxon>
        <taxon>Metazoa</taxon>
        <taxon>Spiralia</taxon>
        <taxon>Lophotrochozoa</taxon>
        <taxon>Annelida</taxon>
        <taxon>Polychaeta</taxon>
        <taxon>Polychaeta incertae sedis</taxon>
        <taxon>Dinophilidae</taxon>
        <taxon>Dimorphilus</taxon>
    </lineage>
</organism>
<keyword evidence="4" id="KW-1185">Reference proteome</keyword>
<gene>
    <name evidence="3" type="ORF">DGYR_LOCUS5344</name>
</gene>